<name>A0A6A6V097_9PLEO</name>
<dbReference type="OrthoDB" id="5408144at2759"/>
<evidence type="ECO:0000313" key="2">
    <source>
        <dbReference type="EMBL" id="KAF2743952.1"/>
    </source>
</evidence>
<feature type="compositionally biased region" description="Basic and acidic residues" evidence="1">
    <location>
        <begin position="103"/>
        <end position="119"/>
    </location>
</feature>
<sequence>MAIRARLKRVLTFGKDSDSKRDPRLNDPNIYYQPGEKMPPLKYRRPVAPEHKAHLEAFNWDHAWRPHSVISQYSPMGSRLHSRCSSRVNVSRLSCEVTVDARQSMESEESLHTGKDSRSNDGFGVDSGFGGSLSDETLNHTTSHADTEDSDATNGSSPSPATSACSSYEFVSAEDARHDDTHPTGPFIVIDGLSTSATSSPASSLNHDRRPSGSSFTPEQLAEALRRSSRENNVPTQEELDLALRRSYLEPPRDGPCARGIDTSPRTSLVVA</sequence>
<dbReference type="Proteomes" id="UP000799440">
    <property type="component" value="Unassembled WGS sequence"/>
</dbReference>
<accession>A0A6A6V097</accession>
<feature type="region of interest" description="Disordered" evidence="1">
    <location>
        <begin position="250"/>
        <end position="272"/>
    </location>
</feature>
<keyword evidence="3" id="KW-1185">Reference proteome</keyword>
<feature type="compositionally biased region" description="Low complexity" evidence="1">
    <location>
        <begin position="194"/>
        <end position="204"/>
    </location>
</feature>
<feature type="compositionally biased region" description="Low complexity" evidence="1">
    <location>
        <begin position="156"/>
        <end position="167"/>
    </location>
</feature>
<feature type="region of interest" description="Disordered" evidence="1">
    <location>
        <begin position="101"/>
        <end position="238"/>
    </location>
</feature>
<evidence type="ECO:0000256" key="1">
    <source>
        <dbReference type="SAM" id="MobiDB-lite"/>
    </source>
</evidence>
<evidence type="ECO:0000313" key="3">
    <source>
        <dbReference type="Proteomes" id="UP000799440"/>
    </source>
</evidence>
<reference evidence="2" key="1">
    <citation type="journal article" date="2020" name="Stud. Mycol.">
        <title>101 Dothideomycetes genomes: a test case for predicting lifestyles and emergence of pathogens.</title>
        <authorList>
            <person name="Haridas S."/>
            <person name="Albert R."/>
            <person name="Binder M."/>
            <person name="Bloem J."/>
            <person name="Labutti K."/>
            <person name="Salamov A."/>
            <person name="Andreopoulos B."/>
            <person name="Baker S."/>
            <person name="Barry K."/>
            <person name="Bills G."/>
            <person name="Bluhm B."/>
            <person name="Cannon C."/>
            <person name="Castanera R."/>
            <person name="Culley D."/>
            <person name="Daum C."/>
            <person name="Ezra D."/>
            <person name="Gonzalez J."/>
            <person name="Henrissat B."/>
            <person name="Kuo A."/>
            <person name="Liang C."/>
            <person name="Lipzen A."/>
            <person name="Lutzoni F."/>
            <person name="Magnuson J."/>
            <person name="Mondo S."/>
            <person name="Nolan M."/>
            <person name="Ohm R."/>
            <person name="Pangilinan J."/>
            <person name="Park H.-J."/>
            <person name="Ramirez L."/>
            <person name="Alfaro M."/>
            <person name="Sun H."/>
            <person name="Tritt A."/>
            <person name="Yoshinaga Y."/>
            <person name="Zwiers L.-H."/>
            <person name="Turgeon B."/>
            <person name="Goodwin S."/>
            <person name="Spatafora J."/>
            <person name="Crous P."/>
            <person name="Grigoriev I."/>
        </authorList>
    </citation>
    <scope>NUCLEOTIDE SEQUENCE</scope>
    <source>
        <strain evidence="2">CBS 119925</strain>
    </source>
</reference>
<dbReference type="EMBL" id="MU006592">
    <property type="protein sequence ID" value="KAF2743952.1"/>
    <property type="molecule type" value="Genomic_DNA"/>
</dbReference>
<proteinExistence type="predicted"/>
<protein>
    <submittedName>
        <fullName evidence="2">Uncharacterized protein</fullName>
    </submittedName>
</protein>
<dbReference type="AlphaFoldDB" id="A0A6A6V097"/>
<gene>
    <name evidence="2" type="ORF">M011DRAFT_200277</name>
</gene>
<organism evidence="2 3">
    <name type="scientific">Sporormia fimetaria CBS 119925</name>
    <dbReference type="NCBI Taxonomy" id="1340428"/>
    <lineage>
        <taxon>Eukaryota</taxon>
        <taxon>Fungi</taxon>
        <taxon>Dikarya</taxon>
        <taxon>Ascomycota</taxon>
        <taxon>Pezizomycotina</taxon>
        <taxon>Dothideomycetes</taxon>
        <taxon>Pleosporomycetidae</taxon>
        <taxon>Pleosporales</taxon>
        <taxon>Sporormiaceae</taxon>
        <taxon>Sporormia</taxon>
    </lineage>
</organism>